<evidence type="ECO:0000313" key="3">
    <source>
        <dbReference type="EnsemblPlants" id="KRH11055"/>
    </source>
</evidence>
<evidence type="ECO:0000313" key="4">
    <source>
        <dbReference type="Proteomes" id="UP000008827"/>
    </source>
</evidence>
<evidence type="ECO:0000313" key="2">
    <source>
        <dbReference type="EMBL" id="KRH11055.1"/>
    </source>
</evidence>
<reference evidence="3" key="2">
    <citation type="submission" date="2018-02" db="UniProtKB">
        <authorList>
            <consortium name="EnsemblPlants"/>
        </authorList>
    </citation>
    <scope>IDENTIFICATION</scope>
    <source>
        <strain evidence="3">Williams 82</strain>
    </source>
</reference>
<dbReference type="Proteomes" id="UP000008827">
    <property type="component" value="Chromosome 15"/>
</dbReference>
<dbReference type="AlphaFoldDB" id="A0A0R0G943"/>
<dbReference type="InParanoid" id="A0A0R0G943"/>
<accession>A0A0R0G943</accession>
<proteinExistence type="predicted"/>
<keyword evidence="4" id="KW-1185">Reference proteome</keyword>
<gene>
    <name evidence="2" type="ORF">GLYMA_15G085700</name>
</gene>
<keyword evidence="1" id="KW-1133">Transmembrane helix</keyword>
<dbReference type="EMBL" id="CM000848">
    <property type="protein sequence ID" value="KRH11055.1"/>
    <property type="molecule type" value="Genomic_DNA"/>
</dbReference>
<keyword evidence="1" id="KW-0812">Transmembrane</keyword>
<sequence length="96" mass="11324">MPLRFLIFVFGHFSVTVHLINLRSSVHLQLAFSSTLFPSFIAYFFMVSGYQFCANFRPIQKRGNVYHMNVAKERPKVQCILDYKFTKTTKVQKYSF</sequence>
<evidence type="ECO:0000256" key="1">
    <source>
        <dbReference type="SAM" id="Phobius"/>
    </source>
</evidence>
<dbReference type="Gramene" id="KRH11055">
    <property type="protein sequence ID" value="KRH11055"/>
    <property type="gene ID" value="GLYMA_15G085700"/>
</dbReference>
<keyword evidence="1" id="KW-0472">Membrane</keyword>
<organism evidence="2">
    <name type="scientific">Glycine max</name>
    <name type="common">Soybean</name>
    <name type="synonym">Glycine hispida</name>
    <dbReference type="NCBI Taxonomy" id="3847"/>
    <lineage>
        <taxon>Eukaryota</taxon>
        <taxon>Viridiplantae</taxon>
        <taxon>Streptophyta</taxon>
        <taxon>Embryophyta</taxon>
        <taxon>Tracheophyta</taxon>
        <taxon>Spermatophyta</taxon>
        <taxon>Magnoliopsida</taxon>
        <taxon>eudicotyledons</taxon>
        <taxon>Gunneridae</taxon>
        <taxon>Pentapetalae</taxon>
        <taxon>rosids</taxon>
        <taxon>fabids</taxon>
        <taxon>Fabales</taxon>
        <taxon>Fabaceae</taxon>
        <taxon>Papilionoideae</taxon>
        <taxon>50 kb inversion clade</taxon>
        <taxon>NPAAA clade</taxon>
        <taxon>indigoferoid/millettioid clade</taxon>
        <taxon>Phaseoleae</taxon>
        <taxon>Glycine</taxon>
        <taxon>Glycine subgen. Soja</taxon>
    </lineage>
</organism>
<name>A0A0R0G943_SOYBN</name>
<dbReference type="EnsemblPlants" id="KRH11055">
    <property type="protein sequence ID" value="KRH11055"/>
    <property type="gene ID" value="GLYMA_15G085700"/>
</dbReference>
<feature type="transmembrane region" description="Helical" evidence="1">
    <location>
        <begin position="35"/>
        <end position="53"/>
    </location>
</feature>
<reference evidence="2 3" key="1">
    <citation type="journal article" date="2010" name="Nature">
        <title>Genome sequence of the palaeopolyploid soybean.</title>
        <authorList>
            <person name="Schmutz J."/>
            <person name="Cannon S.B."/>
            <person name="Schlueter J."/>
            <person name="Ma J."/>
            <person name="Mitros T."/>
            <person name="Nelson W."/>
            <person name="Hyten D.L."/>
            <person name="Song Q."/>
            <person name="Thelen J.J."/>
            <person name="Cheng J."/>
            <person name="Xu D."/>
            <person name="Hellsten U."/>
            <person name="May G.D."/>
            <person name="Yu Y."/>
            <person name="Sakurai T."/>
            <person name="Umezawa T."/>
            <person name="Bhattacharyya M.K."/>
            <person name="Sandhu D."/>
            <person name="Valliyodan B."/>
            <person name="Lindquist E."/>
            <person name="Peto M."/>
            <person name="Grant D."/>
            <person name="Shu S."/>
            <person name="Goodstein D."/>
            <person name="Barry K."/>
            <person name="Futrell-Griggs M."/>
            <person name="Abernathy B."/>
            <person name="Du J."/>
            <person name="Tian Z."/>
            <person name="Zhu L."/>
            <person name="Gill N."/>
            <person name="Joshi T."/>
            <person name="Libault M."/>
            <person name="Sethuraman A."/>
            <person name="Zhang X.-C."/>
            <person name="Shinozaki K."/>
            <person name="Nguyen H.T."/>
            <person name="Wing R.A."/>
            <person name="Cregan P."/>
            <person name="Specht J."/>
            <person name="Grimwood J."/>
            <person name="Rokhsar D."/>
            <person name="Stacey G."/>
            <person name="Shoemaker R.C."/>
            <person name="Jackson S.A."/>
        </authorList>
    </citation>
    <scope>NUCLEOTIDE SEQUENCE [LARGE SCALE GENOMIC DNA]</scope>
    <source>
        <strain evidence="3">cv. Williams 82</strain>
        <tissue evidence="2">Callus</tissue>
    </source>
</reference>
<protein>
    <submittedName>
        <fullName evidence="2 3">Uncharacterized protein</fullName>
    </submittedName>
</protein>
<reference evidence="2" key="3">
    <citation type="submission" date="2018-07" db="EMBL/GenBank/DDBJ databases">
        <title>WGS assembly of Glycine max.</title>
        <authorList>
            <person name="Schmutz J."/>
            <person name="Cannon S."/>
            <person name="Schlueter J."/>
            <person name="Ma J."/>
            <person name="Mitros T."/>
            <person name="Nelson W."/>
            <person name="Hyten D."/>
            <person name="Song Q."/>
            <person name="Thelen J."/>
            <person name="Cheng J."/>
            <person name="Xu D."/>
            <person name="Hellsten U."/>
            <person name="May G."/>
            <person name="Yu Y."/>
            <person name="Sakurai T."/>
            <person name="Umezawa T."/>
            <person name="Bhattacharyya M."/>
            <person name="Sandhu D."/>
            <person name="Valliyodan B."/>
            <person name="Lindquist E."/>
            <person name="Peto M."/>
            <person name="Grant D."/>
            <person name="Shu S."/>
            <person name="Goodstein D."/>
            <person name="Barry K."/>
            <person name="Futrell-Griggs M."/>
            <person name="Abernathy B."/>
            <person name="Du J."/>
            <person name="Tian Z."/>
            <person name="Zhu L."/>
            <person name="Gill N."/>
            <person name="Joshi T."/>
            <person name="Libault M."/>
            <person name="Sethuraman A."/>
            <person name="Zhang X."/>
            <person name="Shinozaki K."/>
            <person name="Nguyen H."/>
            <person name="Wing R."/>
            <person name="Cregan P."/>
            <person name="Specht J."/>
            <person name="Grimwood J."/>
            <person name="Rokhsar D."/>
            <person name="Stacey G."/>
            <person name="Shoemaker R."/>
            <person name="Jackson S."/>
        </authorList>
    </citation>
    <scope>NUCLEOTIDE SEQUENCE</scope>
    <source>
        <tissue evidence="2">Callus</tissue>
    </source>
</reference>